<reference evidence="2" key="1">
    <citation type="submission" date="2008-07" db="EMBL/GenBank/DDBJ databases">
        <title>Annotation of Ajellomyces capsulatus strain H88.</title>
        <authorList>
            <person name="Champion M."/>
            <person name="Cuomo C."/>
            <person name="Ma L.-J."/>
            <person name="Henn M.R."/>
            <person name="Sil A."/>
            <person name="Goldman B."/>
            <person name="Young S.K."/>
            <person name="Kodira C.D."/>
            <person name="Zeng Q."/>
            <person name="Koehrsen M."/>
            <person name="Alvarado L."/>
            <person name="Berlin A."/>
            <person name="Borenstein D."/>
            <person name="Chen Z."/>
            <person name="Engels R."/>
            <person name="Freedman E."/>
            <person name="Gellesch M."/>
            <person name="Goldberg J."/>
            <person name="Griggs A."/>
            <person name="Gujja S."/>
            <person name="Heiman D."/>
            <person name="Hepburn T."/>
            <person name="Howarth C."/>
            <person name="Jen D."/>
            <person name="Larson L."/>
            <person name="Lewis B."/>
            <person name="Mehta T."/>
            <person name="Park D."/>
            <person name="Pearson M."/>
            <person name="Roberts A."/>
            <person name="Saif S."/>
            <person name="Shea T."/>
            <person name="Shenoy N."/>
            <person name="Sisk P."/>
            <person name="Stolte C."/>
            <person name="Sykes S."/>
            <person name="Walk T."/>
            <person name="White J."/>
            <person name="Yandava C."/>
            <person name="Klein B."/>
            <person name="McEwen J.G."/>
            <person name="Puccia R."/>
            <person name="Goldman G.H."/>
            <person name="Felipe M.S."/>
            <person name="Nino-Vega G."/>
            <person name="San-Blas G."/>
            <person name="Taylor J."/>
            <person name="Mendoza L."/>
            <person name="Galagan J."/>
            <person name="Nusbaum C."/>
            <person name="Birren B."/>
        </authorList>
    </citation>
    <scope>NUCLEOTIDE SEQUENCE [LARGE SCALE GENOMIC DNA]</scope>
    <source>
        <strain evidence="2">H88</strain>
    </source>
</reference>
<organism evidence="2">
    <name type="scientific">Ajellomyces capsulatus (strain H88)</name>
    <name type="common">Darling's disease fungus</name>
    <name type="synonym">Histoplasma capsulatum</name>
    <dbReference type="NCBI Taxonomy" id="544711"/>
    <lineage>
        <taxon>Eukaryota</taxon>
        <taxon>Fungi</taxon>
        <taxon>Dikarya</taxon>
        <taxon>Ascomycota</taxon>
        <taxon>Pezizomycotina</taxon>
        <taxon>Eurotiomycetes</taxon>
        <taxon>Eurotiomycetidae</taxon>
        <taxon>Onygenales</taxon>
        <taxon>Ajellomycetaceae</taxon>
        <taxon>Histoplasma</taxon>
    </lineage>
</organism>
<dbReference type="EMBL" id="DS990638">
    <property type="protein sequence ID" value="EGC44482.1"/>
    <property type="molecule type" value="Genomic_DNA"/>
</dbReference>
<proteinExistence type="predicted"/>
<name>F0UDQ9_AJEC8</name>
<dbReference type="HOGENOM" id="CLU_1854631_0_0_1"/>
<evidence type="ECO:0000313" key="1">
    <source>
        <dbReference type="EMBL" id="EGC44482.1"/>
    </source>
</evidence>
<dbReference type="Proteomes" id="UP000008142">
    <property type="component" value="Unassembled WGS sequence"/>
</dbReference>
<protein>
    <submittedName>
        <fullName evidence="1">Predicted protein</fullName>
    </submittedName>
</protein>
<accession>F0UDQ9</accession>
<sequence length="138" mass="16170">MQVLTRYLQRRSAYKNLGDRPPAAFVPRTQFKLGRSKRQPQNAVKPFIKKGRFWKKGRISYARATARACKTNPPPNTSLVERLHRRKIPKDSWHQTRKPSSKKESMLPWILYPWMNETKKYLTHLTRSPPSQARAAGD</sequence>
<gene>
    <name evidence="1" type="ORF">HCEG_03697</name>
</gene>
<evidence type="ECO:0000313" key="2">
    <source>
        <dbReference type="Proteomes" id="UP000008142"/>
    </source>
</evidence>
<dbReference type="AlphaFoldDB" id="F0UDQ9"/>